<name>A0A7X9P0Q9_9BACT</name>
<organism evidence="1 2">
    <name type="scientific">Flammeovirga aprica JL-4</name>
    <dbReference type="NCBI Taxonomy" id="694437"/>
    <lineage>
        <taxon>Bacteria</taxon>
        <taxon>Pseudomonadati</taxon>
        <taxon>Bacteroidota</taxon>
        <taxon>Cytophagia</taxon>
        <taxon>Cytophagales</taxon>
        <taxon>Flammeovirgaceae</taxon>
        <taxon>Flammeovirga</taxon>
    </lineage>
</organism>
<dbReference type="Proteomes" id="UP000576082">
    <property type="component" value="Unassembled WGS sequence"/>
</dbReference>
<comment type="caution">
    <text evidence="1">The sequence shown here is derived from an EMBL/GenBank/DDBJ whole genome shotgun (WGS) entry which is preliminary data.</text>
</comment>
<reference evidence="1 2" key="1">
    <citation type="submission" date="2020-04" db="EMBL/GenBank/DDBJ databases">
        <title>Flammeovirga sp. SR4, a novel species isolated from seawater.</title>
        <authorList>
            <person name="Wang X."/>
        </authorList>
    </citation>
    <scope>NUCLEOTIDE SEQUENCE [LARGE SCALE GENOMIC DNA]</scope>
    <source>
        <strain evidence="1 2">ATCC 23126</strain>
    </source>
</reference>
<dbReference type="AlphaFoldDB" id="A0A7X9P0Q9"/>
<gene>
    <name evidence="1" type="ORF">HHU12_05375</name>
</gene>
<evidence type="ECO:0000313" key="2">
    <source>
        <dbReference type="Proteomes" id="UP000576082"/>
    </source>
</evidence>
<evidence type="ECO:0008006" key="3">
    <source>
        <dbReference type="Google" id="ProtNLM"/>
    </source>
</evidence>
<proteinExistence type="predicted"/>
<dbReference type="RefSeq" id="WP_169655701.1">
    <property type="nucleotide sequence ID" value="NZ_JABANE010000010.1"/>
</dbReference>
<sequence>MKYSERKLKLKLENHITYDSFWENPTTIPMELRGSDEAEENNEVPKICDFFDWHYNYSFGTTDPPSAYYYIVSEKMKNIFERFTLPPHKYYEIEVTNVEVEQKYFVLHALSHKHYVDYKKSSFVMKDPYTGEILENIEINIQSKSDYFSTLRNKDEGFRLSFKTEYYDKKYDCLPNSFNSNYPIINESLKRELEKANLIGIDFYEYNQDGFDIPILFPE</sequence>
<dbReference type="EMBL" id="JABANE010000010">
    <property type="protein sequence ID" value="NME67388.1"/>
    <property type="molecule type" value="Genomic_DNA"/>
</dbReference>
<keyword evidence="2" id="KW-1185">Reference proteome</keyword>
<accession>A0A7X9P0Q9</accession>
<evidence type="ECO:0000313" key="1">
    <source>
        <dbReference type="EMBL" id="NME67388.1"/>
    </source>
</evidence>
<protein>
    <recommendedName>
        <fullName evidence="3">Immunity protein 43 domain-containing protein</fullName>
    </recommendedName>
</protein>